<feature type="transmembrane region" description="Helical" evidence="8">
    <location>
        <begin position="171"/>
        <end position="199"/>
    </location>
</feature>
<keyword evidence="6 8" id="KW-1133">Transmembrane helix</keyword>
<dbReference type="GO" id="GO:0009103">
    <property type="term" value="P:lipopolysaccharide biosynthetic process"/>
    <property type="evidence" value="ECO:0007669"/>
    <property type="project" value="UniProtKB-ARBA"/>
</dbReference>
<dbReference type="STRING" id="1797533.A2731_02885"/>
<dbReference type="GO" id="GO:0016763">
    <property type="term" value="F:pentosyltransferase activity"/>
    <property type="evidence" value="ECO:0007669"/>
    <property type="project" value="TreeGrafter"/>
</dbReference>
<proteinExistence type="predicted"/>
<dbReference type="PANTHER" id="PTHR33908:SF11">
    <property type="entry name" value="MEMBRANE PROTEIN"/>
    <property type="match status" value="1"/>
</dbReference>
<evidence type="ECO:0000313" key="10">
    <source>
        <dbReference type="EMBL" id="OGY44115.1"/>
    </source>
</evidence>
<gene>
    <name evidence="10" type="ORF">A2731_02885</name>
</gene>
<evidence type="ECO:0000256" key="4">
    <source>
        <dbReference type="ARBA" id="ARBA00022679"/>
    </source>
</evidence>
<dbReference type="PANTHER" id="PTHR33908">
    <property type="entry name" value="MANNOSYLTRANSFERASE YKCB-RELATED"/>
    <property type="match status" value="1"/>
</dbReference>
<accession>A0A1G1XVL5</accession>
<evidence type="ECO:0000256" key="6">
    <source>
        <dbReference type="ARBA" id="ARBA00022989"/>
    </source>
</evidence>
<feature type="transmembrane region" description="Helical" evidence="8">
    <location>
        <begin position="352"/>
        <end position="372"/>
    </location>
</feature>
<dbReference type="AlphaFoldDB" id="A0A1G1XVL5"/>
<reference evidence="10 11" key="1">
    <citation type="journal article" date="2016" name="Nat. Commun.">
        <title>Thousands of microbial genomes shed light on interconnected biogeochemical processes in an aquifer system.</title>
        <authorList>
            <person name="Anantharaman K."/>
            <person name="Brown C.T."/>
            <person name="Hug L.A."/>
            <person name="Sharon I."/>
            <person name="Castelle C.J."/>
            <person name="Probst A.J."/>
            <person name="Thomas B.C."/>
            <person name="Singh A."/>
            <person name="Wilkins M.J."/>
            <person name="Karaoz U."/>
            <person name="Brodie E.L."/>
            <person name="Williams K.H."/>
            <person name="Hubbard S.S."/>
            <person name="Banfield J.F."/>
        </authorList>
    </citation>
    <scope>NUCLEOTIDE SEQUENCE [LARGE SCALE GENOMIC DNA]</scope>
</reference>
<comment type="caution">
    <text evidence="10">The sequence shown here is derived from an EMBL/GenBank/DDBJ whole genome shotgun (WGS) entry which is preliminary data.</text>
</comment>
<keyword evidence="5 8" id="KW-0812">Transmembrane</keyword>
<feature type="transmembrane region" description="Helical" evidence="8">
    <location>
        <begin position="277"/>
        <end position="298"/>
    </location>
</feature>
<evidence type="ECO:0000256" key="3">
    <source>
        <dbReference type="ARBA" id="ARBA00022676"/>
    </source>
</evidence>
<keyword evidence="4" id="KW-0808">Transferase</keyword>
<evidence type="ECO:0000256" key="8">
    <source>
        <dbReference type="SAM" id="Phobius"/>
    </source>
</evidence>
<feature type="transmembrane region" description="Helical" evidence="8">
    <location>
        <begin position="146"/>
        <end position="164"/>
    </location>
</feature>
<protein>
    <recommendedName>
        <fullName evidence="9">Glycosyltransferase RgtA/B/C/D-like domain-containing protein</fullName>
    </recommendedName>
</protein>
<sequence length="550" mass="63882">MSKKYLIVFLIVLLAFALRIINLGGFEVASDEGSYAIRGIGWNDFMLSTTMTTPWNWFLGQDLPSWTQLSFFDHPPLHFASIWLSSHLFGISLWSVRLPAVIFGTLAVLMLMLICYRLNFDKIAPLTGIWLSILPWHIWISRQAQQESLLIFLILLSIYLLLNIDRKKLPYWILTGAVIGLVILTKYSAIVLAPLIIFYFFQKKWYKKTNFWILVLVILIVISPLIFYNLKMYQTRGHFDLQLARILHQDQEKDWPANVQQIAQGSLSNFFPFLFDLVKFIGIISTLIIIIGLISAILKKDKNIYLTYAMVVITALIISLTLPDNIRGSIIIPFLALSFALSLKLLPQKFKLNIILPVLAILILIPATINIFGDNLTWPAWAAESFKPADNGFMTWENWLKQNQPAQTKPIHFSSMNDWAQHQYELVLNAEKPIIIFDHRFNWFGLNWHFLRHSFYTTNYAVLHPSVMFNFLSSDPELNKILENKKIIYVEALDFDQRFKDNPDQQSELIYSIFKILIDQQKAQPQILKNNSNQEFAKVWSFNWQGIEIE</sequence>
<feature type="transmembrane region" description="Helical" evidence="8">
    <location>
        <begin position="211"/>
        <end position="230"/>
    </location>
</feature>
<dbReference type="EMBL" id="MHIC01000034">
    <property type="protein sequence ID" value="OGY44115.1"/>
    <property type="molecule type" value="Genomic_DNA"/>
</dbReference>
<dbReference type="InterPro" id="IPR050297">
    <property type="entry name" value="LipidA_mod_glycosyltrf_83"/>
</dbReference>
<comment type="subcellular location">
    <subcellularLocation>
        <location evidence="1">Cell membrane</location>
        <topology evidence="1">Multi-pass membrane protein</topology>
    </subcellularLocation>
</comment>
<dbReference type="InterPro" id="IPR038731">
    <property type="entry name" value="RgtA/B/C-like"/>
</dbReference>
<dbReference type="Proteomes" id="UP000176241">
    <property type="component" value="Unassembled WGS sequence"/>
</dbReference>
<feature type="transmembrane region" description="Helical" evidence="8">
    <location>
        <begin position="329"/>
        <end position="346"/>
    </location>
</feature>
<evidence type="ECO:0000256" key="2">
    <source>
        <dbReference type="ARBA" id="ARBA00022475"/>
    </source>
</evidence>
<evidence type="ECO:0000256" key="1">
    <source>
        <dbReference type="ARBA" id="ARBA00004651"/>
    </source>
</evidence>
<evidence type="ECO:0000256" key="5">
    <source>
        <dbReference type="ARBA" id="ARBA00022692"/>
    </source>
</evidence>
<keyword evidence="3" id="KW-0328">Glycosyltransferase</keyword>
<feature type="domain" description="Glycosyltransferase RgtA/B/C/D-like" evidence="9">
    <location>
        <begin position="73"/>
        <end position="227"/>
    </location>
</feature>
<evidence type="ECO:0000256" key="7">
    <source>
        <dbReference type="ARBA" id="ARBA00023136"/>
    </source>
</evidence>
<feature type="transmembrane region" description="Helical" evidence="8">
    <location>
        <begin position="304"/>
        <end position="322"/>
    </location>
</feature>
<evidence type="ECO:0000313" key="11">
    <source>
        <dbReference type="Proteomes" id="UP000176241"/>
    </source>
</evidence>
<dbReference type="Pfam" id="PF13231">
    <property type="entry name" value="PMT_2"/>
    <property type="match status" value="1"/>
</dbReference>
<keyword evidence="7 8" id="KW-0472">Membrane</keyword>
<evidence type="ECO:0000259" key="9">
    <source>
        <dbReference type="Pfam" id="PF13231"/>
    </source>
</evidence>
<name>A0A1G1XVL5_9BACT</name>
<feature type="transmembrane region" description="Helical" evidence="8">
    <location>
        <begin position="94"/>
        <end position="116"/>
    </location>
</feature>
<keyword evidence="2" id="KW-1003">Cell membrane</keyword>
<organism evidence="10 11">
    <name type="scientific">Candidatus Buchananbacteria bacterium RIFCSPHIGHO2_01_FULL_39_8</name>
    <dbReference type="NCBI Taxonomy" id="1797533"/>
    <lineage>
        <taxon>Bacteria</taxon>
        <taxon>Candidatus Buchananiibacteriota</taxon>
    </lineage>
</organism>
<dbReference type="GO" id="GO:0005886">
    <property type="term" value="C:plasma membrane"/>
    <property type="evidence" value="ECO:0007669"/>
    <property type="project" value="UniProtKB-SubCell"/>
</dbReference>